<gene>
    <name evidence="3" type="primary">LOC115938135</name>
</gene>
<feature type="region of interest" description="Disordered" evidence="1">
    <location>
        <begin position="66"/>
        <end position="149"/>
    </location>
</feature>
<dbReference type="AlphaFoldDB" id="A0A7F8Q7R7"/>
<dbReference type="GeneID" id="115938135"/>
<sequence length="349" mass="37159">MPAGGHRVERGVSSQAERKPSASGIPTQRALPKPSFLLSGQTLSPHNHCTWLSLWRLPGYGRMSGEVAGNSHTRPIGGVRDGQGHSRDADPPCPTKLTASVAAEHSQDPAEVPVTQEGAHDPNPASSLRPTASPQNTRDHASSGPGWAFPRPGPRLLAFSCSYGHRSWPDPGLGLVNHPLCWGRPGRLGAAVLGALGSRLLNSRGNHSQLAGKEEKQGRGQWGGGEARGHLLLPWEWPRRSLLQLEGCMGLGWQVLSGLGQICLQDAPASAGPRSPRCRGQPGWGPGRSLCAQGPFAAALGHCSDLCQALVGIFKGKRPWRPQNRTRDKDKACLGQNSLSRPCTECARM</sequence>
<reference evidence="3" key="1">
    <citation type="submission" date="2025-08" db="UniProtKB">
        <authorList>
            <consortium name="RefSeq"/>
        </authorList>
    </citation>
    <scope>IDENTIFICATION</scope>
    <source>
        <tissue evidence="3">Liver</tissue>
    </source>
</reference>
<evidence type="ECO:0000256" key="1">
    <source>
        <dbReference type="SAM" id="MobiDB-lite"/>
    </source>
</evidence>
<name>A0A7F8Q7R7_LEPWE</name>
<keyword evidence="2" id="KW-1185">Reference proteome</keyword>
<proteinExistence type="predicted"/>
<feature type="compositionally biased region" description="Basic and acidic residues" evidence="1">
    <location>
        <begin position="1"/>
        <end position="20"/>
    </location>
</feature>
<evidence type="ECO:0000313" key="2">
    <source>
        <dbReference type="Proteomes" id="UP000245341"/>
    </source>
</evidence>
<dbReference type="RefSeq" id="XP_030877295.1">
    <property type="nucleotide sequence ID" value="XM_031021435.1"/>
</dbReference>
<dbReference type="Proteomes" id="UP000245341">
    <property type="component" value="Unplaced"/>
</dbReference>
<organism evidence="2 3">
    <name type="scientific">Leptonychotes weddellii</name>
    <name type="common">Weddell seal</name>
    <name type="synonym">Otaria weddellii</name>
    <dbReference type="NCBI Taxonomy" id="9713"/>
    <lineage>
        <taxon>Eukaryota</taxon>
        <taxon>Metazoa</taxon>
        <taxon>Chordata</taxon>
        <taxon>Craniata</taxon>
        <taxon>Vertebrata</taxon>
        <taxon>Euteleostomi</taxon>
        <taxon>Mammalia</taxon>
        <taxon>Eutheria</taxon>
        <taxon>Laurasiatheria</taxon>
        <taxon>Carnivora</taxon>
        <taxon>Caniformia</taxon>
        <taxon>Pinnipedia</taxon>
        <taxon>Phocidae</taxon>
        <taxon>Monachinae</taxon>
        <taxon>Lobodontini</taxon>
        <taxon>Leptonychotes</taxon>
    </lineage>
</organism>
<accession>A0A7F8Q7R7</accession>
<feature type="compositionally biased region" description="Polar residues" evidence="1">
    <location>
        <begin position="124"/>
        <end position="136"/>
    </location>
</feature>
<feature type="region of interest" description="Disordered" evidence="1">
    <location>
        <begin position="1"/>
        <end position="33"/>
    </location>
</feature>
<protein>
    <submittedName>
        <fullName evidence="3">Uncharacterized protein LOC115938135</fullName>
    </submittedName>
</protein>
<dbReference type="KEGG" id="lww:115938135"/>
<evidence type="ECO:0000313" key="3">
    <source>
        <dbReference type="RefSeq" id="XP_030877295.1"/>
    </source>
</evidence>